<dbReference type="GO" id="GO:0015171">
    <property type="term" value="F:amino acid transmembrane transporter activity"/>
    <property type="evidence" value="ECO:0007669"/>
    <property type="project" value="TreeGrafter"/>
</dbReference>
<name>A0A167W8Z3_9HYPO</name>
<keyword evidence="9" id="KW-1185">Reference proteome</keyword>
<keyword evidence="5 6" id="KW-0472">Membrane</keyword>
<evidence type="ECO:0000256" key="2">
    <source>
        <dbReference type="ARBA" id="ARBA00022448"/>
    </source>
</evidence>
<sequence>MASPEYAPPDMLKSKENDGVAGEANIAKVESEGQGQRFALSEKAGTRRDIGSRQAQMLAIGGTIGTGLFVGSGQALATGGPGILLAVYCLMSLLVYGVVTAVVEIGTFSPVSGCSMSSYCTRMTSRSLGFALGWLYVYSFGILAAEEITTASIVINYWPQHVPIAVWITIMLCVIVGLNLCPVGVYAESEFWFASLKVILILGLLMLSLVLMLGGGPNHTRLGFHYWNDPGAVHPYIVGGAGGRFTSFLYTWVFTGFSFYFGPELIVFTAGEMRNPRKNLPKACRRFFYRLTFFYVLSSIAIGAICSSTAKGLTTSAGNANGSPWVIAIRNAGIGVLPSIVNAGILTSAWSAGNSYLYMASRSLYSLALIGNAPGVFKRCNRYGLPYYAVMACSCLSLLAYLSCSTQAGQVFNWFVSLTNTGGFMSWTMCCITYIRFRKARQRQGVAVPYQATIQPYAAWICLFFFVFLLLANGFTLFFPGRFTASGFLTTYIGIVAFIVLWLGHKFTIGRKDRWLVRPEDVDLVTGQREVEADADMWTRMEEAGKEGKHKWWHKVSLLWG</sequence>
<dbReference type="Gene3D" id="1.20.1740.10">
    <property type="entry name" value="Amino acid/polyamine transporter I"/>
    <property type="match status" value="1"/>
</dbReference>
<accession>A0A167W8Z3</accession>
<dbReference type="PANTHER" id="PTHR43341:SF38">
    <property type="entry name" value="PROLINE TRANSPORTER (EUROFUNG)"/>
    <property type="match status" value="1"/>
</dbReference>
<evidence type="ECO:0000256" key="1">
    <source>
        <dbReference type="ARBA" id="ARBA00004141"/>
    </source>
</evidence>
<dbReference type="InterPro" id="IPR050524">
    <property type="entry name" value="APC_YAT"/>
</dbReference>
<evidence type="ECO:0000259" key="7">
    <source>
        <dbReference type="Pfam" id="PF00324"/>
    </source>
</evidence>
<dbReference type="PANTHER" id="PTHR43341">
    <property type="entry name" value="AMINO ACID PERMEASE"/>
    <property type="match status" value="1"/>
</dbReference>
<feature type="transmembrane region" description="Helical" evidence="6">
    <location>
        <begin position="57"/>
        <end position="77"/>
    </location>
</feature>
<dbReference type="AlphaFoldDB" id="A0A167W8Z3"/>
<dbReference type="InterPro" id="IPR004841">
    <property type="entry name" value="AA-permease/SLC12A_dom"/>
</dbReference>
<protein>
    <submittedName>
        <fullName evidence="8">Proline permease PrnB</fullName>
    </submittedName>
</protein>
<feature type="transmembrane region" description="Helical" evidence="6">
    <location>
        <begin position="485"/>
        <end position="504"/>
    </location>
</feature>
<keyword evidence="3 6" id="KW-0812">Transmembrane</keyword>
<dbReference type="OrthoDB" id="3900342at2759"/>
<organism evidence="8 9">
    <name type="scientific">Niveomyces insectorum RCEF 264</name>
    <dbReference type="NCBI Taxonomy" id="1081102"/>
    <lineage>
        <taxon>Eukaryota</taxon>
        <taxon>Fungi</taxon>
        <taxon>Dikarya</taxon>
        <taxon>Ascomycota</taxon>
        <taxon>Pezizomycotina</taxon>
        <taxon>Sordariomycetes</taxon>
        <taxon>Hypocreomycetidae</taxon>
        <taxon>Hypocreales</taxon>
        <taxon>Cordycipitaceae</taxon>
        <taxon>Niveomyces</taxon>
    </lineage>
</organism>
<evidence type="ECO:0000256" key="5">
    <source>
        <dbReference type="ARBA" id="ARBA00023136"/>
    </source>
</evidence>
<comment type="caution">
    <text evidence="8">The sequence shown here is derived from an EMBL/GenBank/DDBJ whole genome shotgun (WGS) entry which is preliminary data.</text>
</comment>
<comment type="subcellular location">
    <subcellularLocation>
        <location evidence="1">Membrane</location>
        <topology evidence="1">Multi-pass membrane protein</topology>
    </subcellularLocation>
</comment>
<feature type="transmembrane region" description="Helical" evidence="6">
    <location>
        <begin position="164"/>
        <end position="186"/>
    </location>
</feature>
<evidence type="ECO:0000256" key="6">
    <source>
        <dbReference type="SAM" id="Phobius"/>
    </source>
</evidence>
<dbReference type="FunFam" id="1.20.1740.10:FF:000001">
    <property type="entry name" value="Amino acid permease"/>
    <property type="match status" value="1"/>
</dbReference>
<dbReference type="PIRSF" id="PIRSF006060">
    <property type="entry name" value="AA_transporter"/>
    <property type="match status" value="1"/>
</dbReference>
<feature type="transmembrane region" description="Helical" evidence="6">
    <location>
        <begin position="385"/>
        <end position="402"/>
    </location>
</feature>
<dbReference type="Pfam" id="PF00324">
    <property type="entry name" value="AA_permease"/>
    <property type="match status" value="1"/>
</dbReference>
<dbReference type="STRING" id="1081102.A0A167W8Z3"/>
<proteinExistence type="predicted"/>
<gene>
    <name evidence="8" type="ORF">SPI_03647</name>
</gene>
<evidence type="ECO:0000256" key="4">
    <source>
        <dbReference type="ARBA" id="ARBA00022989"/>
    </source>
</evidence>
<feature type="transmembrane region" description="Helical" evidence="6">
    <location>
        <begin position="127"/>
        <end position="144"/>
    </location>
</feature>
<evidence type="ECO:0000313" key="9">
    <source>
        <dbReference type="Proteomes" id="UP000076874"/>
    </source>
</evidence>
<feature type="transmembrane region" description="Helical" evidence="6">
    <location>
        <begin position="83"/>
        <end position="106"/>
    </location>
</feature>
<reference evidence="8 9" key="1">
    <citation type="journal article" date="2016" name="Genome Biol. Evol.">
        <title>Divergent and convergent evolution of fungal pathogenicity.</title>
        <authorList>
            <person name="Shang Y."/>
            <person name="Xiao G."/>
            <person name="Zheng P."/>
            <person name="Cen K."/>
            <person name="Zhan S."/>
            <person name="Wang C."/>
        </authorList>
    </citation>
    <scope>NUCLEOTIDE SEQUENCE [LARGE SCALE GENOMIC DNA]</scope>
    <source>
        <strain evidence="8 9">RCEF 264</strain>
    </source>
</reference>
<evidence type="ECO:0000313" key="8">
    <source>
        <dbReference type="EMBL" id="OAA63484.1"/>
    </source>
</evidence>
<feature type="domain" description="Amino acid permease/ SLC12A" evidence="7">
    <location>
        <begin position="55"/>
        <end position="513"/>
    </location>
</feature>
<keyword evidence="4 6" id="KW-1133">Transmembrane helix</keyword>
<keyword evidence="2" id="KW-0813">Transport</keyword>
<feature type="transmembrane region" description="Helical" evidence="6">
    <location>
        <begin position="198"/>
        <end position="216"/>
    </location>
</feature>
<feature type="transmembrane region" description="Helical" evidence="6">
    <location>
        <begin position="414"/>
        <end position="437"/>
    </location>
</feature>
<evidence type="ECO:0000256" key="3">
    <source>
        <dbReference type="ARBA" id="ARBA00022692"/>
    </source>
</evidence>
<feature type="transmembrane region" description="Helical" evidence="6">
    <location>
        <begin position="457"/>
        <end position="479"/>
    </location>
</feature>
<feature type="transmembrane region" description="Helical" evidence="6">
    <location>
        <begin position="249"/>
        <end position="270"/>
    </location>
</feature>
<dbReference type="GO" id="GO:0016020">
    <property type="term" value="C:membrane"/>
    <property type="evidence" value="ECO:0007669"/>
    <property type="project" value="UniProtKB-SubCell"/>
</dbReference>
<dbReference type="EMBL" id="AZHD01000005">
    <property type="protein sequence ID" value="OAA63484.1"/>
    <property type="molecule type" value="Genomic_DNA"/>
</dbReference>
<feature type="transmembrane region" description="Helical" evidence="6">
    <location>
        <begin position="291"/>
        <end position="310"/>
    </location>
</feature>
<dbReference type="Proteomes" id="UP000076874">
    <property type="component" value="Unassembled WGS sequence"/>
</dbReference>